<evidence type="ECO:0000256" key="1">
    <source>
        <dbReference type="SAM" id="MobiDB-lite"/>
    </source>
</evidence>
<evidence type="ECO:0008006" key="4">
    <source>
        <dbReference type="Google" id="ProtNLM"/>
    </source>
</evidence>
<name>A0ABQ4AYE4_9ACTN</name>
<proteinExistence type="predicted"/>
<dbReference type="Proteomes" id="UP000631312">
    <property type="component" value="Unassembled WGS sequence"/>
</dbReference>
<organism evidence="2 3">
    <name type="scientific">Actinoplanes lobatus</name>
    <dbReference type="NCBI Taxonomy" id="113568"/>
    <lineage>
        <taxon>Bacteria</taxon>
        <taxon>Bacillati</taxon>
        <taxon>Actinomycetota</taxon>
        <taxon>Actinomycetes</taxon>
        <taxon>Micromonosporales</taxon>
        <taxon>Micromonosporaceae</taxon>
        <taxon>Actinoplanes</taxon>
    </lineage>
</organism>
<evidence type="ECO:0000313" key="2">
    <source>
        <dbReference type="EMBL" id="GIE46012.1"/>
    </source>
</evidence>
<dbReference type="EMBL" id="BOMP01000182">
    <property type="protein sequence ID" value="GIE46012.1"/>
    <property type="molecule type" value="Genomic_DNA"/>
</dbReference>
<evidence type="ECO:0000313" key="3">
    <source>
        <dbReference type="Proteomes" id="UP000631312"/>
    </source>
</evidence>
<feature type="compositionally biased region" description="Basic and acidic residues" evidence="1">
    <location>
        <begin position="68"/>
        <end position="77"/>
    </location>
</feature>
<keyword evidence="3" id="KW-1185">Reference proteome</keyword>
<reference evidence="2 3" key="1">
    <citation type="submission" date="2021-01" db="EMBL/GenBank/DDBJ databases">
        <title>Whole genome shotgun sequence of Actinoplanes lobatus NBRC 12513.</title>
        <authorList>
            <person name="Komaki H."/>
            <person name="Tamura T."/>
        </authorList>
    </citation>
    <scope>NUCLEOTIDE SEQUENCE [LARGE SCALE GENOMIC DNA]</scope>
    <source>
        <strain evidence="2 3">NBRC 12513</strain>
    </source>
</reference>
<accession>A0ABQ4AYE4</accession>
<comment type="caution">
    <text evidence="2">The sequence shown here is derived from an EMBL/GenBank/DDBJ whole genome shotgun (WGS) entry which is preliminary data.</text>
</comment>
<feature type="region of interest" description="Disordered" evidence="1">
    <location>
        <begin position="67"/>
        <end position="109"/>
    </location>
</feature>
<protein>
    <recommendedName>
        <fullName evidence="4">HNH endonuclease</fullName>
    </recommendedName>
</protein>
<sequence>MTRRHYPPGVVFHAPNCGEAGDGNAAAMKVLDAVVAYPSHRYCLCTGGGPDDAPYVVVEQIDYGPHLYEPKPGEPPRDAVQPLCKTCRGTHGPSASAKGTTSGLVVPGG</sequence>
<gene>
    <name evidence="2" type="ORF">Alo02nite_89100</name>
</gene>